<feature type="compositionally biased region" description="Polar residues" evidence="1">
    <location>
        <begin position="652"/>
        <end position="671"/>
    </location>
</feature>
<dbReference type="InterPro" id="IPR055528">
    <property type="entry name" value="DUF7102"/>
</dbReference>
<feature type="region of interest" description="Disordered" evidence="1">
    <location>
        <begin position="583"/>
        <end position="603"/>
    </location>
</feature>
<evidence type="ECO:0000259" key="2">
    <source>
        <dbReference type="Pfam" id="PF23394"/>
    </source>
</evidence>
<evidence type="ECO:0000256" key="1">
    <source>
        <dbReference type="SAM" id="MobiDB-lite"/>
    </source>
</evidence>
<dbReference type="EMBL" id="KZ107859">
    <property type="protein sequence ID" value="OSS44040.1"/>
    <property type="molecule type" value="Genomic_DNA"/>
</dbReference>
<dbReference type="AlphaFoldDB" id="A0A1Y2LJX4"/>
<feature type="domain" description="SAM-like" evidence="3">
    <location>
        <begin position="865"/>
        <end position="949"/>
    </location>
</feature>
<evidence type="ECO:0000313" key="4">
    <source>
        <dbReference type="EMBL" id="OSS44040.1"/>
    </source>
</evidence>
<feature type="compositionally biased region" description="Basic and acidic residues" evidence="1">
    <location>
        <begin position="311"/>
        <end position="326"/>
    </location>
</feature>
<evidence type="ECO:0000313" key="5">
    <source>
        <dbReference type="Proteomes" id="UP000193240"/>
    </source>
</evidence>
<proteinExistence type="predicted"/>
<organism evidence="4 5">
    <name type="scientific">Epicoccum nigrum</name>
    <name type="common">Soil fungus</name>
    <name type="synonym">Epicoccum purpurascens</name>
    <dbReference type="NCBI Taxonomy" id="105696"/>
    <lineage>
        <taxon>Eukaryota</taxon>
        <taxon>Fungi</taxon>
        <taxon>Dikarya</taxon>
        <taxon>Ascomycota</taxon>
        <taxon>Pezizomycotina</taxon>
        <taxon>Dothideomycetes</taxon>
        <taxon>Pleosporomycetidae</taxon>
        <taxon>Pleosporales</taxon>
        <taxon>Pleosporineae</taxon>
        <taxon>Didymellaceae</taxon>
        <taxon>Epicoccum</taxon>
    </lineage>
</organism>
<dbReference type="InParanoid" id="A0A1Y2LJX4"/>
<evidence type="ECO:0000259" key="3">
    <source>
        <dbReference type="Pfam" id="PF23395"/>
    </source>
</evidence>
<dbReference type="Pfam" id="PF23395">
    <property type="entry name" value="SAM_6"/>
    <property type="match status" value="1"/>
</dbReference>
<feature type="region of interest" description="Disordered" evidence="1">
    <location>
        <begin position="636"/>
        <end position="671"/>
    </location>
</feature>
<keyword evidence="5" id="KW-1185">Reference proteome</keyword>
<feature type="domain" description="DUF7102" evidence="2">
    <location>
        <begin position="698"/>
        <end position="851"/>
    </location>
</feature>
<dbReference type="Proteomes" id="UP000193240">
    <property type="component" value="Unassembled WGS sequence"/>
</dbReference>
<accession>A0A1Y2LJX4</accession>
<sequence>MELNLPFSDPAPVVNDVEEPSVLEYAREQGVCIDYTTDLQRLPDLCIALDHIIDRDFHDHFDDDLINAATAAEELTKQKLGINREAALFLKSTLALQRHLSHDLLDVVGSQQWIRDMKQELPILQTDAELDMLSFGSKVEPDLKDIQQRLPSEILDEEKDDGLGRPAKYFSYPLQHDATIRNERLAVTREAMTFLQNALTDEYTPEDSANIMAEASEGRENLASRHLTPPLLPLSPPMTPYVLSSPVNRLPLISESSDSVLAEAKALEEHVMVGDSLLRHDSCSSDPMLLEVTKFDALFDAHDALKENSLDEIPKTSRRKSEDLKVEGPLTPPIFSDSPMKKLKSVSFSNMIQVGDTLQPWSEDRSKSAGSQNSISDELAKQIGPIVKDLNERIENEKLIGADTVARVKVPSLDLTLSVAPWNEFSQRKKGKRHSASTELGAQMKFLQHVKDNELRSAAAWCGVSDLDLRWCWYEFPDFTITLDEKLHGETELAKIQNELRAGEIARSSGEVWKREGLRVLADDEDDEEDEIEPAEFERLRDIKSLIRKRQLELEEQDEIEEAQHSRKQAVAARLEAPGHVHLTSVDSNSKQSHKNTLQHKNTDVQKDAPTELMFGGFSASTALHKFMESQGKTVTAAKGSHKVESDHTRSIQDPTSRIQEPPTISTNLSTKDIGRNATFSKPVTRPPVSSFGLPDASFIISTALLQRRVLVREIERLHPKVDLIYRDYALSHSLCLEADIILSPSTGVLLTTLQQIKQAPLPGRVARLPVKEQIARLQLRHEKLLVLVSEGLREENSNSRPEDTRDKDSLRDLKLFATRSEGSVVVEYIPGGEKELARATVENMGKYGLPHVGSDMHDIKLFPVETTWETFLRRAGLNPFAAQFIVASLKVPTIIALPSIQSSPTVHTTHRTVEAAGLSMFILMGHEDRVKHFQAIMGGRRILDRCGKKYSQNCDEGGGAEEVAEYVGEGWAVESSAGGCCCGENGFVVEGCASEGGAGECCRSGKDPVVEGVGRGDADTAVDVFETTDAGVAATLDPSAASGERFDTGGAMKQNPGP</sequence>
<feature type="region of interest" description="Disordered" evidence="1">
    <location>
        <begin position="311"/>
        <end position="332"/>
    </location>
</feature>
<reference evidence="4 5" key="1">
    <citation type="journal article" date="2017" name="Genome Announc.">
        <title>Genome sequence of the saprophytic ascomycete Epicoccum nigrum ICMP 19927 strain isolated from New Zealand.</title>
        <authorList>
            <person name="Fokin M."/>
            <person name="Fleetwood D."/>
            <person name="Weir B.S."/>
            <person name="Villas-Boas S.G."/>
        </authorList>
    </citation>
    <scope>NUCLEOTIDE SEQUENCE [LARGE SCALE GENOMIC DNA]</scope>
    <source>
        <strain evidence="4 5">ICMP 19927</strain>
    </source>
</reference>
<dbReference type="InterPro" id="IPR057559">
    <property type="entry name" value="SAM_6"/>
</dbReference>
<feature type="region of interest" description="Disordered" evidence="1">
    <location>
        <begin position="1037"/>
        <end position="1059"/>
    </location>
</feature>
<dbReference type="Pfam" id="PF23394">
    <property type="entry name" value="DUF7102"/>
    <property type="match status" value="1"/>
</dbReference>
<protein>
    <submittedName>
        <fullName evidence="4">Uncharacterized protein</fullName>
    </submittedName>
</protein>
<feature type="compositionally biased region" description="Basic and acidic residues" evidence="1">
    <location>
        <begin position="642"/>
        <end position="651"/>
    </location>
</feature>
<dbReference type="OMA" id="RAGMNAY"/>
<name>A0A1Y2LJX4_EPING</name>
<gene>
    <name evidence="4" type="ORF">B5807_11290</name>
</gene>